<dbReference type="GO" id="GO:0046872">
    <property type="term" value="F:metal ion binding"/>
    <property type="evidence" value="ECO:0007669"/>
    <property type="project" value="UniProtKB-KW"/>
</dbReference>
<evidence type="ECO:0000256" key="4">
    <source>
        <dbReference type="PIRSR" id="PIRSR036979-1"/>
    </source>
</evidence>
<dbReference type="PROSITE" id="PS01053">
    <property type="entry name" value="ARGINASE_1"/>
    <property type="match status" value="1"/>
</dbReference>
<keyword evidence="4" id="KW-0464">Manganese</keyword>
<feature type="binding site" evidence="4">
    <location>
        <position position="109"/>
    </location>
    <ligand>
        <name>Mn(2+)</name>
        <dbReference type="ChEBI" id="CHEBI:29035"/>
        <label>1</label>
    </ligand>
</feature>
<dbReference type="InterPro" id="IPR006035">
    <property type="entry name" value="Ureohydrolase"/>
</dbReference>
<protein>
    <submittedName>
        <fullName evidence="6">Agmatinase</fullName>
    </submittedName>
</protein>
<feature type="binding site" evidence="4">
    <location>
        <position position="213"/>
    </location>
    <ligand>
        <name>Mn(2+)</name>
        <dbReference type="ChEBI" id="CHEBI:29035"/>
        <label>1</label>
    </ligand>
</feature>
<proteinExistence type="inferred from homology"/>
<keyword evidence="3 5" id="KW-0378">Hydrolase</keyword>
<evidence type="ECO:0000256" key="5">
    <source>
        <dbReference type="RuleBase" id="RU003684"/>
    </source>
</evidence>
<dbReference type="PANTHER" id="PTHR11358:SF26">
    <property type="entry name" value="GUANIDINO ACID HYDROLASE, MITOCHONDRIAL"/>
    <property type="match status" value="1"/>
</dbReference>
<evidence type="ECO:0000256" key="2">
    <source>
        <dbReference type="ARBA" id="ARBA00022723"/>
    </source>
</evidence>
<feature type="binding site" evidence="4">
    <location>
        <position position="134"/>
    </location>
    <ligand>
        <name>Mn(2+)</name>
        <dbReference type="ChEBI" id="CHEBI:29035"/>
        <label>1</label>
    </ligand>
</feature>
<dbReference type="InterPro" id="IPR005925">
    <property type="entry name" value="Agmatinase-rel"/>
</dbReference>
<organism evidence="6 7">
    <name type="scientific">Thermoclostridium caenicola</name>
    <dbReference type="NCBI Taxonomy" id="659425"/>
    <lineage>
        <taxon>Bacteria</taxon>
        <taxon>Bacillati</taxon>
        <taxon>Bacillota</taxon>
        <taxon>Clostridia</taxon>
        <taxon>Eubacteriales</taxon>
        <taxon>Oscillospiraceae</taxon>
        <taxon>Thermoclostridium</taxon>
    </lineage>
</organism>
<dbReference type="SUPFAM" id="SSF52768">
    <property type="entry name" value="Arginase/deacetylase"/>
    <property type="match status" value="1"/>
</dbReference>
<dbReference type="Gene3D" id="3.40.800.10">
    <property type="entry name" value="Ureohydrolase domain"/>
    <property type="match status" value="1"/>
</dbReference>
<comment type="cofactor">
    <cofactor evidence="4">
        <name>Mn(2+)</name>
        <dbReference type="ChEBI" id="CHEBI:29035"/>
    </cofactor>
    <text evidence="4">Binds 2 manganese ions per subunit.</text>
</comment>
<dbReference type="EMBL" id="FQZP01000018">
    <property type="protein sequence ID" value="SHI99235.1"/>
    <property type="molecule type" value="Genomic_DNA"/>
</dbReference>
<evidence type="ECO:0000313" key="7">
    <source>
        <dbReference type="Proteomes" id="UP000324781"/>
    </source>
</evidence>
<dbReference type="InterPro" id="IPR023696">
    <property type="entry name" value="Ureohydrolase_dom_sf"/>
</dbReference>
<dbReference type="RefSeq" id="WP_149678548.1">
    <property type="nucleotide sequence ID" value="NZ_FQZP01000018.1"/>
</dbReference>
<evidence type="ECO:0000256" key="3">
    <source>
        <dbReference type="ARBA" id="ARBA00022801"/>
    </source>
</evidence>
<gene>
    <name evidence="6" type="ORF">SAMN05444373_101830</name>
</gene>
<sequence length="281" mass="31514">MKINSEFKILGFDSPYEDADIVVFGAPFDGTVSFRPGSRFGPSAIRNESYGIETYSPYQDKDMTDLKGHDLGDLDLPFGDTQQVLRDIGDCARRIVRDQKKFIMLGGEHLVTLPAVEAVLEAFPDLCIIHLDAHTDLRDDYLGVKLSHATVIRRVWEKVGDNRIWQYGIRSGEREEFQWARQHTFLTPFVLDGVEKAIQEIGRRPVYLTIDLDVLDPSAFPGTGTPEHGGVTFRELMNFLVKLTPLDIKAADLVELAPHYDHSGISTAAACKLLRELALIL</sequence>
<dbReference type="PANTHER" id="PTHR11358">
    <property type="entry name" value="ARGINASE/AGMATINASE"/>
    <property type="match status" value="1"/>
</dbReference>
<dbReference type="Pfam" id="PF00491">
    <property type="entry name" value="Arginase"/>
    <property type="match status" value="1"/>
</dbReference>
<feature type="binding site" evidence="4">
    <location>
        <position position="211"/>
    </location>
    <ligand>
        <name>Mn(2+)</name>
        <dbReference type="ChEBI" id="CHEBI:29035"/>
        <label>1</label>
    </ligand>
</feature>
<dbReference type="CDD" id="cd11593">
    <property type="entry name" value="Agmatinase-like_2"/>
    <property type="match status" value="1"/>
</dbReference>
<feature type="binding site" evidence="4">
    <location>
        <position position="132"/>
    </location>
    <ligand>
        <name>Mn(2+)</name>
        <dbReference type="ChEBI" id="CHEBI:29035"/>
        <label>1</label>
    </ligand>
</feature>
<comment type="similarity">
    <text evidence="1">Belongs to the arginase family. Agmatinase subfamily.</text>
</comment>
<dbReference type="NCBIfam" id="TIGR01230">
    <property type="entry name" value="agmatinase"/>
    <property type="match status" value="1"/>
</dbReference>
<feature type="binding site" evidence="4">
    <location>
        <position position="136"/>
    </location>
    <ligand>
        <name>Mn(2+)</name>
        <dbReference type="ChEBI" id="CHEBI:29035"/>
        <label>1</label>
    </ligand>
</feature>
<reference evidence="6 7" key="1">
    <citation type="submission" date="2016-11" db="EMBL/GenBank/DDBJ databases">
        <authorList>
            <person name="Varghese N."/>
            <person name="Submissions S."/>
        </authorList>
    </citation>
    <scope>NUCLEOTIDE SEQUENCE [LARGE SCALE GENOMIC DNA]</scope>
    <source>
        <strain evidence="6 7">DSM 19027</strain>
    </source>
</reference>
<dbReference type="GO" id="GO:0008783">
    <property type="term" value="F:agmatinase activity"/>
    <property type="evidence" value="ECO:0007669"/>
    <property type="project" value="TreeGrafter"/>
</dbReference>
<dbReference type="OrthoDB" id="9788689at2"/>
<evidence type="ECO:0000256" key="1">
    <source>
        <dbReference type="ARBA" id="ARBA00009227"/>
    </source>
</evidence>
<evidence type="ECO:0000313" key="6">
    <source>
        <dbReference type="EMBL" id="SHI99235.1"/>
    </source>
</evidence>
<keyword evidence="7" id="KW-1185">Reference proteome</keyword>
<name>A0A1M6FNJ3_9FIRM</name>
<dbReference type="GO" id="GO:0033389">
    <property type="term" value="P:putrescine biosynthetic process from arginine, via agmatine"/>
    <property type="evidence" value="ECO:0007669"/>
    <property type="project" value="TreeGrafter"/>
</dbReference>
<dbReference type="Proteomes" id="UP000324781">
    <property type="component" value="Unassembled WGS sequence"/>
</dbReference>
<dbReference type="PROSITE" id="PS51409">
    <property type="entry name" value="ARGINASE_2"/>
    <property type="match status" value="1"/>
</dbReference>
<accession>A0A1M6FNJ3</accession>
<dbReference type="InterPro" id="IPR020855">
    <property type="entry name" value="Ureohydrolase_Mn_BS"/>
</dbReference>
<keyword evidence="2 4" id="KW-0479">Metal-binding</keyword>
<dbReference type="AlphaFoldDB" id="A0A1M6FNJ3"/>
<dbReference type="PIRSF" id="PIRSF036979">
    <property type="entry name" value="Arginase"/>
    <property type="match status" value="1"/>
</dbReference>